<keyword evidence="2" id="KW-1185">Reference proteome</keyword>
<evidence type="ECO:0000313" key="2">
    <source>
        <dbReference type="Proteomes" id="UP000695562"/>
    </source>
</evidence>
<gene>
    <name evidence="1" type="ORF">CYY_010499</name>
</gene>
<name>A0A8J4UV08_9MYCE</name>
<accession>A0A8J4UV08</accession>
<dbReference type="SUPFAM" id="SSF56849">
    <property type="entry name" value="delta-Endotoxin (insectocide), N-terminal domain"/>
    <property type="match status" value="1"/>
</dbReference>
<feature type="non-terminal residue" evidence="1">
    <location>
        <position position="1"/>
    </location>
</feature>
<organism evidence="1 2">
    <name type="scientific">Polysphondylium violaceum</name>
    <dbReference type="NCBI Taxonomy" id="133409"/>
    <lineage>
        <taxon>Eukaryota</taxon>
        <taxon>Amoebozoa</taxon>
        <taxon>Evosea</taxon>
        <taxon>Eumycetozoa</taxon>
        <taxon>Dictyostelia</taxon>
        <taxon>Dictyosteliales</taxon>
        <taxon>Dictyosteliaceae</taxon>
        <taxon>Polysphondylium</taxon>
    </lineage>
</organism>
<dbReference type="InterPro" id="IPR036716">
    <property type="entry name" value="Pest_crys_N_sf"/>
</dbReference>
<sequence>LFPPKDQYLRIEEFEKRMKQFINDMEKKMDKKIDDEVEKFCHDKFEALCVAGTNFANMEYIYQKNKKPGEKAPEEIRTYMVSHHDKFDHLLTECLIFYCKKDRIELLCKLYLQTVVMYIAFLRDTHFFGIDWGLPKDYVNGVDHIKSMAYKTHKTIELAHEYYSKYFKKLNPPRDYTIESEVIIEDEDGTTHMGYEPTEFKFDYRPLLAQMTYADPTRYNLIIIWLQPTTKEGKVKETKSRVGFGYQYRLPVSNRIYIVDFSKMKVAGGVFGPVEDGKYSVNSVTGTRGKNSALSNGLFFKCFYFTEPKNLTFRVLANIDEDAKIKMVIREIPEGKDAQNPDLSREVATKSHSENVAYKKLFESTSGPIAEFVSKQYKFENPGSVYFEAEVVGGDTRNLYTLEIIDN</sequence>
<reference evidence="1" key="1">
    <citation type="submission" date="2020-01" db="EMBL/GenBank/DDBJ databases">
        <title>Development of genomics and gene disruption for Polysphondylium violaceum indicates a role for the polyketide synthase stlB in stalk morphogenesis.</title>
        <authorList>
            <person name="Narita B."/>
            <person name="Kawabe Y."/>
            <person name="Kin K."/>
            <person name="Saito T."/>
            <person name="Gibbs R."/>
            <person name="Kuspa A."/>
            <person name="Muzny D."/>
            <person name="Queller D."/>
            <person name="Richards S."/>
            <person name="Strassman J."/>
            <person name="Sucgang R."/>
            <person name="Worley K."/>
            <person name="Schaap P."/>
        </authorList>
    </citation>
    <scope>NUCLEOTIDE SEQUENCE</scope>
    <source>
        <strain evidence="1">QSvi11</strain>
    </source>
</reference>
<dbReference type="OrthoDB" id="23795at2759"/>
<dbReference type="AlphaFoldDB" id="A0A8J4UV08"/>
<dbReference type="GO" id="GO:0090729">
    <property type="term" value="F:toxin activity"/>
    <property type="evidence" value="ECO:0007669"/>
    <property type="project" value="InterPro"/>
</dbReference>
<dbReference type="EMBL" id="AJWJ01001154">
    <property type="protein sequence ID" value="KAF2068175.1"/>
    <property type="molecule type" value="Genomic_DNA"/>
</dbReference>
<protein>
    <submittedName>
        <fullName evidence="1">Uncharacterized protein</fullName>
    </submittedName>
</protein>
<comment type="caution">
    <text evidence="1">The sequence shown here is derived from an EMBL/GenBank/DDBJ whole genome shotgun (WGS) entry which is preliminary data.</text>
</comment>
<evidence type="ECO:0000313" key="1">
    <source>
        <dbReference type="EMBL" id="KAF2068175.1"/>
    </source>
</evidence>
<dbReference type="Proteomes" id="UP000695562">
    <property type="component" value="Unassembled WGS sequence"/>
</dbReference>
<dbReference type="Gene3D" id="1.20.190.10">
    <property type="entry name" value="Pesticidal crystal protein, N-terminal domain"/>
    <property type="match status" value="1"/>
</dbReference>
<proteinExistence type="predicted"/>
<dbReference type="PANTHER" id="PTHR35598:SF2">
    <property type="entry name" value="PESTICIDAL CRYSTAL PROTEIN N-TERMINAL DOMAIN-CONTAINING PROTEIN"/>
    <property type="match status" value="1"/>
</dbReference>
<dbReference type="PANTHER" id="PTHR35598">
    <property type="entry name" value="ENDOTOXIN_N DOMAIN-CONTAINING PROTEIN"/>
    <property type="match status" value="1"/>
</dbReference>